<feature type="domain" description="Bicarbonate transporter-like transmembrane" evidence="11">
    <location>
        <begin position="516"/>
        <end position="1059"/>
    </location>
</feature>
<dbReference type="EMBL" id="EAAA01002809">
    <property type="status" value="NOT_ANNOTATED_CDS"/>
    <property type="molecule type" value="Genomic_DNA"/>
</dbReference>
<keyword evidence="5 9" id="KW-0812">Transmembrane</keyword>
<reference evidence="13" key="4">
    <citation type="submission" date="2025-09" db="UniProtKB">
        <authorList>
            <consortium name="Ensembl"/>
        </authorList>
    </citation>
    <scope>IDENTIFICATION</scope>
</reference>
<dbReference type="EMBL" id="EAAA01002810">
    <property type="status" value="NOT_ANNOTATED_CDS"/>
    <property type="molecule type" value="Genomic_DNA"/>
</dbReference>
<dbReference type="Ensembl" id="ENSCINT00000007021.3">
    <property type="protein sequence ID" value="ENSCINP00000007021.3"/>
    <property type="gene ID" value="ENSCING00000003422.3"/>
</dbReference>
<feature type="region of interest" description="Disordered" evidence="10">
    <location>
        <begin position="1058"/>
        <end position="1079"/>
    </location>
</feature>
<dbReference type="InterPro" id="IPR013769">
    <property type="entry name" value="Band3_cytoplasmic_dom"/>
</dbReference>
<evidence type="ECO:0000256" key="6">
    <source>
        <dbReference type="ARBA" id="ARBA00022989"/>
    </source>
</evidence>
<sequence length="1079" mass="121745">HHNHHHKHKRRHKHEDALQRRMSGNKVKITNSSVHIYASNSYQGQIKEKGTLPLYASAHTHVRGRHNSYIYSCSSLCYIFEEEESQEEVKKKYDNNPHEVFVELDELVSGEWKETARWIKFEEDVEESQMWGKPRVASLSFHSLLELRKTIEKGAVMLDVDRDNLTDVANDVVAGMVETGQIRAEDQGNVLKVLLSKHNYQEDTHRSNRKDKRFKHLNINNKTANTHSHDNLDMVALNACRALSSRHLAPQTTFPYNLSQASFSSFFNPSYGSKLNTAGHSVTSPLRCVWGGPSPKLFIKNHGDIRELNKSHCLTTYHFSYTLHNLVFVYLKGVHSSASHGGNISSIPSGPSAKELKIMKKIPEGAEATAVLVGCVEYLEQPTMAFVRLAQGTKLENVVSLPIPVRFIFVLLGPSKIDYNYHEIGRSISTLMADEEFHVMAYGAESRVDLLRAINEFLDDSIVLPPGQMENPDLLRNIIRYQKGLAQREKKKKTITDEKKEPPPPPDEDPLKRSGRPFGGFIKDVKNRYPKYLSDITDAINLQCLASIIFIYFAALSPAITFGGLLGEKTNGWMGVSEMILGCCVCGCMFGLISGQPLLVVGSTGPLLVFEEAVYNFCMSNGLPFLATRVWIGVWIFVISFVTVAFEGSFLVRFVSRFTQEIFTALISLIFIYETFNKLGKTFQQHPLQAFYPYPINTSVILSEYNCSYVESINITNATIGNITDAVQDTEIRNQPNTALLSTLLMFGTFIIAYFLRQFKNSKFLRSSVRRTIGDFGVPIAIFAMVLLDVLIQDTYTQKLNVPKGISPTDPSLRGWFINPFGTPDNPMPVWMIFAGILPAFLVFILIFMESHITEMIISNKERNLKKGTGFHLNLMVLGMLNVLVSFFGMPWVCCAAVRSITHTNSLTVMSKTQAPGDKPKIEGTKEQRVTVFVVNACLGLSILMQPVLSEIPLAVLFGIFLYMGVTSLTGVQFIDRIEMLFMPSKHYPDFSYVEVVRHMKIHIFTFIQIICLAILWIVKSTAAQIAFPFFLVMTIPLRYFVLPKFFTPKEIAELDSSETKTSVTSRNMDEYNDANMPE</sequence>
<reference evidence="13" key="3">
    <citation type="submission" date="2025-08" db="UniProtKB">
        <authorList>
            <consortium name="Ensembl"/>
        </authorList>
    </citation>
    <scope>IDENTIFICATION</scope>
</reference>
<feature type="domain" description="Band 3 cytoplasmic" evidence="12">
    <location>
        <begin position="98"/>
        <end position="229"/>
    </location>
</feature>
<evidence type="ECO:0000313" key="14">
    <source>
        <dbReference type="Proteomes" id="UP000008144"/>
    </source>
</evidence>
<evidence type="ECO:0000313" key="13">
    <source>
        <dbReference type="Ensembl" id="ENSCINP00000007021.3"/>
    </source>
</evidence>
<dbReference type="FunFam" id="1.10.287.570:FF:000001">
    <property type="entry name" value="Anion exchange protein"/>
    <property type="match status" value="1"/>
</dbReference>
<evidence type="ECO:0000256" key="7">
    <source>
        <dbReference type="ARBA" id="ARBA00023065"/>
    </source>
</evidence>
<dbReference type="InterPro" id="IPR011531">
    <property type="entry name" value="HCO3_transpt-like_TM_dom"/>
</dbReference>
<dbReference type="GO" id="GO:0005886">
    <property type="term" value="C:plasma membrane"/>
    <property type="evidence" value="ECO:0000318"/>
    <property type="project" value="GO_Central"/>
</dbReference>
<keyword evidence="7 9" id="KW-0406">Ion transport</keyword>
<feature type="transmembrane region" description="Helical" evidence="9">
    <location>
        <begin position="870"/>
        <end position="890"/>
    </location>
</feature>
<feature type="transmembrane region" description="Helical" evidence="9">
    <location>
        <begin position="545"/>
        <end position="567"/>
    </location>
</feature>
<feature type="region of interest" description="Disordered" evidence="10">
    <location>
        <begin position="486"/>
        <end position="518"/>
    </location>
</feature>
<dbReference type="GO" id="GO:0051453">
    <property type="term" value="P:regulation of intracellular pH"/>
    <property type="evidence" value="ECO:0000318"/>
    <property type="project" value="GO_Central"/>
</dbReference>
<feature type="transmembrane region" description="Helical" evidence="9">
    <location>
        <begin position="579"/>
        <end position="602"/>
    </location>
</feature>
<proteinExistence type="inferred from homology"/>
<reference evidence="13" key="2">
    <citation type="journal article" date="2008" name="Genome Biol.">
        <title>Improved genome assembly and evidence-based global gene model set for the chordate Ciona intestinalis: new insight into intron and operon populations.</title>
        <authorList>
            <person name="Satou Y."/>
            <person name="Mineta K."/>
            <person name="Ogasawara M."/>
            <person name="Sasakura Y."/>
            <person name="Shoguchi E."/>
            <person name="Ueno K."/>
            <person name="Yamada L."/>
            <person name="Matsumoto J."/>
            <person name="Wasserscheid J."/>
            <person name="Dewar K."/>
            <person name="Wiley G.B."/>
            <person name="Macmil S.L."/>
            <person name="Roe B.A."/>
            <person name="Zeller R.W."/>
            <person name="Hastings K.E."/>
            <person name="Lemaire P."/>
            <person name="Lindquist E."/>
            <person name="Endo T."/>
            <person name="Hotta K."/>
            <person name="Inaba K."/>
        </authorList>
    </citation>
    <scope>NUCLEOTIDE SEQUENCE [LARGE SCALE GENOMIC DNA]</scope>
    <source>
        <strain evidence="13">wild type</strain>
    </source>
</reference>
<dbReference type="AlphaFoldDB" id="F6XL93"/>
<feature type="transmembrane region" description="Helical" evidence="9">
    <location>
        <begin position="830"/>
        <end position="849"/>
    </location>
</feature>
<dbReference type="GO" id="GO:0008509">
    <property type="term" value="F:monoatomic anion transmembrane transporter activity"/>
    <property type="evidence" value="ECO:0007669"/>
    <property type="project" value="InterPro"/>
</dbReference>
<protein>
    <recommendedName>
        <fullName evidence="9">Anion exchange protein</fullName>
    </recommendedName>
</protein>
<feature type="transmembrane region" description="Helical" evidence="9">
    <location>
        <begin position="1002"/>
        <end position="1019"/>
    </location>
</feature>
<dbReference type="Proteomes" id="UP000008144">
    <property type="component" value="Chromosome 9"/>
</dbReference>
<dbReference type="FunFam" id="3.40.930.10:FF:000020">
    <property type="entry name" value="Anion exchange protein"/>
    <property type="match status" value="1"/>
</dbReference>
<evidence type="ECO:0000256" key="5">
    <source>
        <dbReference type="ARBA" id="ARBA00022692"/>
    </source>
</evidence>
<dbReference type="InParanoid" id="F6XL93"/>
<dbReference type="NCBIfam" id="TIGR00834">
    <property type="entry name" value="ae"/>
    <property type="match status" value="1"/>
</dbReference>
<dbReference type="GO" id="GO:0022857">
    <property type="term" value="F:transmembrane transporter activity"/>
    <property type="evidence" value="ECO:0000318"/>
    <property type="project" value="GO_Central"/>
</dbReference>
<dbReference type="SUPFAM" id="SSF55804">
    <property type="entry name" value="Phoshotransferase/anion transport protein"/>
    <property type="match status" value="1"/>
</dbReference>
<evidence type="ECO:0000259" key="11">
    <source>
        <dbReference type="Pfam" id="PF00955"/>
    </source>
</evidence>
<dbReference type="InterPro" id="IPR016152">
    <property type="entry name" value="PTrfase/Anion_transptr"/>
</dbReference>
<keyword evidence="14" id="KW-1185">Reference proteome</keyword>
<evidence type="ECO:0000259" key="12">
    <source>
        <dbReference type="Pfam" id="PF07565"/>
    </source>
</evidence>
<dbReference type="GO" id="GO:0055085">
    <property type="term" value="P:transmembrane transport"/>
    <property type="evidence" value="ECO:0000318"/>
    <property type="project" value="GO_Central"/>
</dbReference>
<dbReference type="GO" id="GO:0015701">
    <property type="term" value="P:bicarbonate transport"/>
    <property type="evidence" value="ECO:0000318"/>
    <property type="project" value="GO_Central"/>
</dbReference>
<feature type="domain" description="Band 3 cytoplasmic" evidence="12">
    <location>
        <begin position="352"/>
        <end position="470"/>
    </location>
</feature>
<comment type="similarity">
    <text evidence="2 9">Belongs to the anion exchanger (TC 2.A.31) family.</text>
</comment>
<keyword evidence="8 9" id="KW-0472">Membrane</keyword>
<evidence type="ECO:0000256" key="3">
    <source>
        <dbReference type="ARBA" id="ARBA00022448"/>
    </source>
</evidence>
<dbReference type="GeneTree" id="ENSGT00940000169436"/>
<dbReference type="PANTHER" id="PTHR11453:SF47">
    <property type="entry name" value="ANION EXCHANGE PROTEIN"/>
    <property type="match status" value="1"/>
</dbReference>
<dbReference type="GO" id="GO:0005452">
    <property type="term" value="F:solute:inorganic anion antiporter activity"/>
    <property type="evidence" value="ECO:0007669"/>
    <property type="project" value="InterPro"/>
</dbReference>
<keyword evidence="6 9" id="KW-1133">Transmembrane helix</keyword>
<dbReference type="Pfam" id="PF00955">
    <property type="entry name" value="HCO3_cotransp"/>
    <property type="match status" value="1"/>
</dbReference>
<evidence type="ECO:0000256" key="9">
    <source>
        <dbReference type="RuleBase" id="RU362035"/>
    </source>
</evidence>
<dbReference type="Pfam" id="PF07565">
    <property type="entry name" value="Band_3_cyto"/>
    <property type="match status" value="2"/>
</dbReference>
<feature type="transmembrane region" description="Helical" evidence="9">
    <location>
        <begin position="658"/>
        <end position="676"/>
    </location>
</feature>
<dbReference type="HOGENOM" id="CLU_002289_1_0_1"/>
<dbReference type="STRING" id="7719.ENSCINP00000007021"/>
<evidence type="ECO:0000256" key="4">
    <source>
        <dbReference type="ARBA" id="ARBA00022475"/>
    </source>
</evidence>
<keyword evidence="3 9" id="KW-0813">Transport</keyword>
<feature type="transmembrane region" description="Helical" evidence="9">
    <location>
        <begin position="776"/>
        <end position="793"/>
    </location>
</feature>
<comment type="subcellular location">
    <subcellularLocation>
        <location evidence="1">Cell membrane</location>
        <topology evidence="1">Multi-pass membrane protein</topology>
    </subcellularLocation>
    <subcellularLocation>
        <location evidence="9">Membrane</location>
        <topology evidence="9">Multi-pass membrane protein</topology>
    </subcellularLocation>
</comment>
<accession>F6XL93</accession>
<feature type="transmembrane region" description="Helical" evidence="9">
    <location>
        <begin position="739"/>
        <end position="756"/>
    </location>
</feature>
<dbReference type="PANTHER" id="PTHR11453">
    <property type="entry name" value="ANION EXCHANGE PROTEIN"/>
    <property type="match status" value="1"/>
</dbReference>
<organism evidence="13 14">
    <name type="scientific">Ciona intestinalis</name>
    <name type="common">Transparent sea squirt</name>
    <name type="synonym">Ascidia intestinalis</name>
    <dbReference type="NCBI Taxonomy" id="7719"/>
    <lineage>
        <taxon>Eukaryota</taxon>
        <taxon>Metazoa</taxon>
        <taxon>Chordata</taxon>
        <taxon>Tunicata</taxon>
        <taxon>Ascidiacea</taxon>
        <taxon>Phlebobranchia</taxon>
        <taxon>Cionidae</taxon>
        <taxon>Ciona</taxon>
    </lineage>
</organism>
<dbReference type="Gene3D" id="3.40.930.10">
    <property type="entry name" value="Mannitol-specific EII, Chain A"/>
    <property type="match status" value="1"/>
</dbReference>
<dbReference type="OMA" id="RYQRMPT"/>
<name>F6XL93_CIOIN</name>
<evidence type="ECO:0000256" key="8">
    <source>
        <dbReference type="ARBA" id="ARBA00023136"/>
    </source>
</evidence>
<feature type="transmembrane region" description="Helical" evidence="9">
    <location>
        <begin position="952"/>
        <end position="975"/>
    </location>
</feature>
<feature type="transmembrane region" description="Helical" evidence="9">
    <location>
        <begin position="622"/>
        <end position="646"/>
    </location>
</feature>
<feature type="transmembrane region" description="Helical" evidence="9">
    <location>
        <begin position="1025"/>
        <end position="1042"/>
    </location>
</feature>
<keyword evidence="4" id="KW-1003">Cell membrane</keyword>
<dbReference type="PRINTS" id="PR01231">
    <property type="entry name" value="HCO3TRNSPORT"/>
</dbReference>
<evidence type="ECO:0000256" key="2">
    <source>
        <dbReference type="ARBA" id="ARBA00010993"/>
    </source>
</evidence>
<dbReference type="FunCoup" id="F6XL93">
    <property type="interactions" value="5"/>
</dbReference>
<dbReference type="Gene3D" id="1.10.287.570">
    <property type="entry name" value="Helical hairpin bin"/>
    <property type="match status" value="1"/>
</dbReference>
<evidence type="ECO:0000256" key="1">
    <source>
        <dbReference type="ARBA" id="ARBA00004651"/>
    </source>
</evidence>
<evidence type="ECO:0000256" key="10">
    <source>
        <dbReference type="SAM" id="MobiDB-lite"/>
    </source>
</evidence>
<dbReference type="InterPro" id="IPR003020">
    <property type="entry name" value="HCO3_transpt_euk"/>
</dbReference>
<reference evidence="14" key="1">
    <citation type="journal article" date="2002" name="Science">
        <title>The draft genome of Ciona intestinalis: insights into chordate and vertebrate origins.</title>
        <authorList>
            <person name="Dehal P."/>
            <person name="Satou Y."/>
            <person name="Campbell R.K."/>
            <person name="Chapman J."/>
            <person name="Degnan B."/>
            <person name="De Tomaso A."/>
            <person name="Davidson B."/>
            <person name="Di Gregorio A."/>
            <person name="Gelpke M."/>
            <person name="Goodstein D.M."/>
            <person name="Harafuji N."/>
            <person name="Hastings K.E."/>
            <person name="Ho I."/>
            <person name="Hotta K."/>
            <person name="Huang W."/>
            <person name="Kawashima T."/>
            <person name="Lemaire P."/>
            <person name="Martinez D."/>
            <person name="Meinertzhagen I.A."/>
            <person name="Necula S."/>
            <person name="Nonaka M."/>
            <person name="Putnam N."/>
            <person name="Rash S."/>
            <person name="Saiga H."/>
            <person name="Satake M."/>
            <person name="Terry A."/>
            <person name="Yamada L."/>
            <person name="Wang H.G."/>
            <person name="Awazu S."/>
            <person name="Azumi K."/>
            <person name="Boore J."/>
            <person name="Branno M."/>
            <person name="Chin-Bow S."/>
            <person name="DeSantis R."/>
            <person name="Doyle S."/>
            <person name="Francino P."/>
            <person name="Keys D.N."/>
            <person name="Haga S."/>
            <person name="Hayashi H."/>
            <person name="Hino K."/>
            <person name="Imai K.S."/>
            <person name="Inaba K."/>
            <person name="Kano S."/>
            <person name="Kobayashi K."/>
            <person name="Kobayashi M."/>
            <person name="Lee B.I."/>
            <person name="Makabe K.W."/>
            <person name="Manohar C."/>
            <person name="Matassi G."/>
            <person name="Medina M."/>
            <person name="Mochizuki Y."/>
            <person name="Mount S."/>
            <person name="Morishita T."/>
            <person name="Miura S."/>
            <person name="Nakayama A."/>
            <person name="Nishizaka S."/>
            <person name="Nomoto H."/>
            <person name="Ohta F."/>
            <person name="Oishi K."/>
            <person name="Rigoutsos I."/>
            <person name="Sano M."/>
            <person name="Sasaki A."/>
            <person name="Sasakura Y."/>
            <person name="Shoguchi E."/>
            <person name="Shin-i T."/>
            <person name="Spagnuolo A."/>
            <person name="Stainier D."/>
            <person name="Suzuki M.M."/>
            <person name="Tassy O."/>
            <person name="Takatori N."/>
            <person name="Tokuoka M."/>
            <person name="Yagi K."/>
            <person name="Yoshizaki F."/>
            <person name="Wada S."/>
            <person name="Zhang C."/>
            <person name="Hyatt P.D."/>
            <person name="Larimer F."/>
            <person name="Detter C."/>
            <person name="Doggett N."/>
            <person name="Glavina T."/>
            <person name="Hawkins T."/>
            <person name="Richardson P."/>
            <person name="Lucas S."/>
            <person name="Kohara Y."/>
            <person name="Levine M."/>
            <person name="Satoh N."/>
            <person name="Rokhsar D.S."/>
        </authorList>
    </citation>
    <scope>NUCLEOTIDE SEQUENCE [LARGE SCALE GENOMIC DNA]</scope>
</reference>